<keyword evidence="3" id="KW-1185">Reference proteome</keyword>
<dbReference type="OMA" id="IRVNEWH"/>
<sequence length="273" mass="30889">MLPDLVKLLIFTLIQAAELALLRINRWYELPMVAGQRAVLDFNLYLTCERFSLIFASDIDDLNRLTFLFDGEDLRKVDVDSPDYVTVPSPPPVIGGCRETDFKALQVNVSFREHTFEVQIGRQIAIRPKSNTSETMRLLLPQKGACCLVSGVLMLGNESLTESILSNSEDIREANFSKQSFIPTTSTPSYNTKHRALLVDMRIPPSTKPTRAPDVRQVSWTEMVNREWSVSFLVCSISVSVVMIVMVTLGIVIFLYVQIKPPTSKRCHLIEEY</sequence>
<keyword evidence="1" id="KW-1133">Transmembrane helix</keyword>
<evidence type="ECO:0000256" key="1">
    <source>
        <dbReference type="SAM" id="Phobius"/>
    </source>
</evidence>
<keyword evidence="1" id="KW-0472">Membrane</keyword>
<feature type="transmembrane region" description="Helical" evidence="1">
    <location>
        <begin position="230"/>
        <end position="257"/>
    </location>
</feature>
<keyword evidence="1" id="KW-0812">Transmembrane</keyword>
<evidence type="ECO:0000313" key="2">
    <source>
        <dbReference type="EMBL" id="CDL95547.1"/>
    </source>
</evidence>
<dbReference type="EMBL" id="CAVP010059113">
    <property type="protein sequence ID" value="CDL95547.1"/>
    <property type="molecule type" value="Genomic_DNA"/>
</dbReference>
<dbReference type="AlphaFoldDB" id="W6NTX4"/>
<dbReference type="OrthoDB" id="5799308at2759"/>
<name>W6NTX4_HAECO</name>
<reference evidence="2" key="1">
    <citation type="submission" date="2013-03" db="EMBL/GenBank/DDBJ databases">
        <authorList>
            <person name="Aslett M."/>
        </authorList>
    </citation>
    <scope>NUCLEOTIDE SEQUENCE [LARGE SCALE GENOMIC DNA]</scope>
    <source>
        <strain evidence="2">ISE/inbred ISE</strain>
    </source>
</reference>
<evidence type="ECO:0000313" key="4">
    <source>
        <dbReference type="WBParaSite" id="HCON_00059720-00001"/>
    </source>
</evidence>
<evidence type="ECO:0000313" key="3">
    <source>
        <dbReference type="Proteomes" id="UP000025227"/>
    </source>
</evidence>
<dbReference type="Proteomes" id="UP000025227">
    <property type="component" value="Unplaced"/>
</dbReference>
<proteinExistence type="predicted"/>
<gene>
    <name evidence="2" type="ORF">HCOI_01689600</name>
</gene>
<protein>
    <submittedName>
        <fullName evidence="2 4">Protein T05C12.11</fullName>
    </submittedName>
</protein>
<reference evidence="4" key="3">
    <citation type="submission" date="2020-12" db="UniProtKB">
        <authorList>
            <consortium name="WormBaseParasite"/>
        </authorList>
    </citation>
    <scope>IDENTIFICATION</scope>
    <source>
        <strain evidence="4">MHco3</strain>
    </source>
</reference>
<accession>W6NTX4</accession>
<organism evidence="2">
    <name type="scientific">Haemonchus contortus</name>
    <name type="common">Barber pole worm</name>
    <dbReference type="NCBI Taxonomy" id="6289"/>
    <lineage>
        <taxon>Eukaryota</taxon>
        <taxon>Metazoa</taxon>
        <taxon>Ecdysozoa</taxon>
        <taxon>Nematoda</taxon>
        <taxon>Chromadorea</taxon>
        <taxon>Rhabditida</taxon>
        <taxon>Rhabditina</taxon>
        <taxon>Rhabditomorpha</taxon>
        <taxon>Strongyloidea</taxon>
        <taxon>Trichostrongylidae</taxon>
        <taxon>Haemonchus</taxon>
    </lineage>
</organism>
<dbReference type="WBParaSite" id="HCON_00059720-00001">
    <property type="protein sequence ID" value="HCON_00059720-00001"/>
    <property type="gene ID" value="HCON_00059720"/>
</dbReference>
<reference evidence="2" key="2">
    <citation type="submission" date="2013-05" db="EMBL/GenBank/DDBJ databases">
        <title>The genome and transcriptome of Haemonchus contortus: a key model parasite for drug and vaccine discovery.</title>
        <authorList>
            <person name="Laing R."/>
            <person name="Kikuchi T."/>
            <person name="Martinelli A."/>
            <person name="Tsai I.J."/>
            <person name="Beech R.N."/>
            <person name="Redman E."/>
            <person name="Holroyd N."/>
            <person name="Bartley D.J."/>
            <person name="Beasley H."/>
            <person name="Britton C."/>
            <person name="Curran D."/>
            <person name="Devaney E."/>
            <person name="Gilabert A."/>
            <person name="Jackson F."/>
            <person name="Hunt M."/>
            <person name="Johnston S."/>
            <person name="Kryukov I."/>
            <person name="Li K."/>
            <person name="Morrison A.A."/>
            <person name="Reid A.J."/>
            <person name="Sargison N."/>
            <person name="Saunders G."/>
            <person name="Wasmuth J.D."/>
            <person name="Wolstenholme A."/>
            <person name="Berriman M."/>
            <person name="Gilleard J.S."/>
            <person name="Cotton J.A."/>
        </authorList>
    </citation>
    <scope>NUCLEOTIDE SEQUENCE [LARGE SCALE GENOMIC DNA]</scope>
    <source>
        <strain evidence="2">ISE/inbred ISE</strain>
    </source>
</reference>